<feature type="transmembrane region" description="Helical" evidence="3">
    <location>
        <begin position="80"/>
        <end position="101"/>
    </location>
</feature>
<dbReference type="InterPro" id="IPR000504">
    <property type="entry name" value="RRM_dom"/>
</dbReference>
<evidence type="ECO:0000313" key="6">
    <source>
        <dbReference type="Proteomes" id="UP001152561"/>
    </source>
</evidence>
<dbReference type="PROSITE" id="PS50102">
    <property type="entry name" value="RRM"/>
    <property type="match status" value="1"/>
</dbReference>
<dbReference type="SUPFAM" id="SSF54928">
    <property type="entry name" value="RNA-binding domain, RBD"/>
    <property type="match status" value="1"/>
</dbReference>
<gene>
    <name evidence="5" type="ORF">K7X08_033875</name>
</gene>
<keyword evidence="3" id="KW-0812">Transmembrane</keyword>
<organism evidence="5 6">
    <name type="scientific">Anisodus acutangulus</name>
    <dbReference type="NCBI Taxonomy" id="402998"/>
    <lineage>
        <taxon>Eukaryota</taxon>
        <taxon>Viridiplantae</taxon>
        <taxon>Streptophyta</taxon>
        <taxon>Embryophyta</taxon>
        <taxon>Tracheophyta</taxon>
        <taxon>Spermatophyta</taxon>
        <taxon>Magnoliopsida</taxon>
        <taxon>eudicotyledons</taxon>
        <taxon>Gunneridae</taxon>
        <taxon>Pentapetalae</taxon>
        <taxon>asterids</taxon>
        <taxon>lamiids</taxon>
        <taxon>Solanales</taxon>
        <taxon>Solanaceae</taxon>
        <taxon>Solanoideae</taxon>
        <taxon>Hyoscyameae</taxon>
        <taxon>Anisodus</taxon>
    </lineage>
</organism>
<reference evidence="6" key="1">
    <citation type="journal article" date="2023" name="Proc. Natl. Acad. Sci. U.S.A.">
        <title>Genomic and structural basis for evolution of tropane alkaloid biosynthesis.</title>
        <authorList>
            <person name="Wanga Y.-J."/>
            <person name="Taina T."/>
            <person name="Yua J.-Y."/>
            <person name="Lia J."/>
            <person name="Xua B."/>
            <person name="Chenc J."/>
            <person name="D'Auriad J.C."/>
            <person name="Huanga J.-P."/>
            <person name="Huanga S.-X."/>
        </authorList>
    </citation>
    <scope>NUCLEOTIDE SEQUENCE [LARGE SCALE GENOMIC DNA]</scope>
    <source>
        <strain evidence="6">cv. KIB-2019</strain>
    </source>
</reference>
<dbReference type="GO" id="GO:0003723">
    <property type="term" value="F:RNA binding"/>
    <property type="evidence" value="ECO:0007669"/>
    <property type="project" value="UniProtKB-UniRule"/>
</dbReference>
<evidence type="ECO:0000259" key="4">
    <source>
        <dbReference type="PROSITE" id="PS50102"/>
    </source>
</evidence>
<evidence type="ECO:0000256" key="3">
    <source>
        <dbReference type="SAM" id="Phobius"/>
    </source>
</evidence>
<keyword evidence="6" id="KW-1185">Reference proteome</keyword>
<comment type="caution">
    <text evidence="5">The sequence shown here is derived from an EMBL/GenBank/DDBJ whole genome shotgun (WGS) entry which is preliminary data.</text>
</comment>
<evidence type="ECO:0000256" key="1">
    <source>
        <dbReference type="ARBA" id="ARBA00022884"/>
    </source>
</evidence>
<keyword evidence="3" id="KW-0472">Membrane</keyword>
<dbReference type="SMART" id="SM00360">
    <property type="entry name" value="RRM"/>
    <property type="match status" value="1"/>
</dbReference>
<feature type="domain" description="RRM" evidence="4">
    <location>
        <begin position="1"/>
        <end position="76"/>
    </location>
</feature>
<evidence type="ECO:0000256" key="2">
    <source>
        <dbReference type="PROSITE-ProRule" id="PRU00176"/>
    </source>
</evidence>
<dbReference type="OrthoDB" id="439808at2759"/>
<dbReference type="Gene3D" id="3.30.70.330">
    <property type="match status" value="1"/>
</dbReference>
<proteinExistence type="predicted"/>
<evidence type="ECO:0000313" key="5">
    <source>
        <dbReference type="EMBL" id="KAJ8550168.1"/>
    </source>
</evidence>
<dbReference type="Pfam" id="PF00076">
    <property type="entry name" value="RRM_1"/>
    <property type="match status" value="1"/>
</dbReference>
<dbReference type="InterPro" id="IPR012677">
    <property type="entry name" value="Nucleotide-bd_a/b_plait_sf"/>
</dbReference>
<keyword evidence="1 2" id="KW-0694">RNA-binding</keyword>
<sequence length="109" mass="12494">MFFLVGWHGRHSDSLRGYFEQFCDIVEAVVITDKLTGCSKVYGFVTYRDPEAARRACANPNPIIDGRRANCNLAALGRRFLPYGFIFSLPYCVIFLVYLLYCHIEPDCK</sequence>
<accession>A0A9Q1M2W8</accession>
<name>A0A9Q1M2W8_9SOLA</name>
<dbReference type="Proteomes" id="UP001152561">
    <property type="component" value="Unassembled WGS sequence"/>
</dbReference>
<dbReference type="AlphaFoldDB" id="A0A9Q1M2W8"/>
<dbReference type="EMBL" id="JAJAGQ010000011">
    <property type="protein sequence ID" value="KAJ8550168.1"/>
    <property type="molecule type" value="Genomic_DNA"/>
</dbReference>
<dbReference type="PANTHER" id="PTHR11176">
    <property type="entry name" value="BOULE-RELATED"/>
    <property type="match status" value="1"/>
</dbReference>
<keyword evidence="3" id="KW-1133">Transmembrane helix</keyword>
<protein>
    <recommendedName>
        <fullName evidence="4">RRM domain-containing protein</fullName>
    </recommendedName>
</protein>
<dbReference type="InterPro" id="IPR035979">
    <property type="entry name" value="RBD_domain_sf"/>
</dbReference>
<dbReference type="PANTHER" id="PTHR11176:SF57">
    <property type="entry name" value="PROTEIN BOULE"/>
    <property type="match status" value="1"/>
</dbReference>